<dbReference type="PANTHER" id="PTHR38011">
    <property type="entry name" value="DIHYDROFOLATE REDUCTASE FAMILY PROTEIN (AFU_ORTHOLOGUE AFUA_8G06820)"/>
    <property type="match status" value="1"/>
</dbReference>
<dbReference type="InterPro" id="IPR050765">
    <property type="entry name" value="Riboflavin_Biosynth_HTPR"/>
</dbReference>
<dbReference type="Pfam" id="PF01872">
    <property type="entry name" value="RibD_C"/>
    <property type="match status" value="1"/>
</dbReference>
<evidence type="ECO:0000259" key="1">
    <source>
        <dbReference type="Pfam" id="PF01872"/>
    </source>
</evidence>
<evidence type="ECO:0000313" key="3">
    <source>
        <dbReference type="Proteomes" id="UP000321424"/>
    </source>
</evidence>
<sequence length="183" mass="20325">MRDLIVTENITLDGVIEAADWFAVANAEGVDQSDLTAVLGTHMANSDAVLFGRVSFEEMRGYWPKQIDDPTGVTDHLNKTTKYVVSSTMEDPEWENTVILRGVDDLRAVREQPGKDIVATGSIQLVHALIAADLVDEYRLFVYPVVQGTGRRLFADAARIPSLLLVETHPFNSGVVLLRYRRP</sequence>
<dbReference type="PANTHER" id="PTHR38011:SF11">
    <property type="entry name" value="2,5-DIAMINO-6-RIBOSYLAMINO-4(3H)-PYRIMIDINONE 5'-PHOSPHATE REDUCTASE"/>
    <property type="match status" value="1"/>
</dbReference>
<dbReference type="InterPro" id="IPR002734">
    <property type="entry name" value="RibDG_C"/>
</dbReference>
<protein>
    <submittedName>
        <fullName evidence="2">Dihydrofolate reductase</fullName>
    </submittedName>
</protein>
<dbReference type="Gene3D" id="3.40.430.10">
    <property type="entry name" value="Dihydrofolate Reductase, subunit A"/>
    <property type="match status" value="1"/>
</dbReference>
<comment type="caution">
    <text evidence="2">The sequence shown here is derived from an EMBL/GenBank/DDBJ whole genome shotgun (WGS) entry which is preliminary data.</text>
</comment>
<dbReference type="GO" id="GO:0009231">
    <property type="term" value="P:riboflavin biosynthetic process"/>
    <property type="evidence" value="ECO:0007669"/>
    <property type="project" value="InterPro"/>
</dbReference>
<organism evidence="2 3">
    <name type="scientific">Nocardia ninae NBRC 108245</name>
    <dbReference type="NCBI Taxonomy" id="1210091"/>
    <lineage>
        <taxon>Bacteria</taxon>
        <taxon>Bacillati</taxon>
        <taxon>Actinomycetota</taxon>
        <taxon>Actinomycetes</taxon>
        <taxon>Mycobacteriales</taxon>
        <taxon>Nocardiaceae</taxon>
        <taxon>Nocardia</taxon>
    </lineage>
</organism>
<proteinExistence type="predicted"/>
<dbReference type="EMBL" id="BJXA01000010">
    <property type="protein sequence ID" value="GEM37526.1"/>
    <property type="molecule type" value="Genomic_DNA"/>
</dbReference>
<dbReference type="AlphaFoldDB" id="A0A511MCM6"/>
<dbReference type="InterPro" id="IPR024072">
    <property type="entry name" value="DHFR-like_dom_sf"/>
</dbReference>
<gene>
    <name evidence="2" type="ORF">NN4_20450</name>
</gene>
<accession>A0A511MCM6</accession>
<dbReference type="SUPFAM" id="SSF53597">
    <property type="entry name" value="Dihydrofolate reductase-like"/>
    <property type="match status" value="1"/>
</dbReference>
<reference evidence="2 3" key="1">
    <citation type="submission" date="2019-07" db="EMBL/GenBank/DDBJ databases">
        <title>Whole genome shotgun sequence of Nocardia ninae NBRC 108245.</title>
        <authorList>
            <person name="Hosoyama A."/>
            <person name="Uohara A."/>
            <person name="Ohji S."/>
            <person name="Ichikawa N."/>
        </authorList>
    </citation>
    <scope>NUCLEOTIDE SEQUENCE [LARGE SCALE GENOMIC DNA]</scope>
    <source>
        <strain evidence="2 3">NBRC 108245</strain>
    </source>
</reference>
<dbReference type="OrthoDB" id="7342392at2"/>
<dbReference type="RefSeq" id="WP_147129663.1">
    <property type="nucleotide sequence ID" value="NZ_BJXA01000010.1"/>
</dbReference>
<name>A0A511MCM6_9NOCA</name>
<evidence type="ECO:0000313" key="2">
    <source>
        <dbReference type="EMBL" id="GEM37526.1"/>
    </source>
</evidence>
<feature type="domain" description="Bacterial bifunctional deaminase-reductase C-terminal" evidence="1">
    <location>
        <begin position="4"/>
        <end position="177"/>
    </location>
</feature>
<keyword evidence="3" id="KW-1185">Reference proteome</keyword>
<dbReference type="Proteomes" id="UP000321424">
    <property type="component" value="Unassembled WGS sequence"/>
</dbReference>
<dbReference type="GO" id="GO:0008703">
    <property type="term" value="F:5-amino-6-(5-phosphoribosylamino)uracil reductase activity"/>
    <property type="evidence" value="ECO:0007669"/>
    <property type="project" value="InterPro"/>
</dbReference>